<keyword evidence="2" id="KW-0808">Transferase</keyword>
<protein>
    <submittedName>
        <fullName evidence="5">Polyphosphate kinase 2 family protein</fullName>
    </submittedName>
</protein>
<dbReference type="Gene3D" id="3.40.50.300">
    <property type="entry name" value="P-loop containing nucleotide triphosphate hydrolases"/>
    <property type="match status" value="1"/>
</dbReference>
<reference evidence="5 6" key="1">
    <citation type="submission" date="2018-07" db="EMBL/GenBank/DDBJ databases">
        <title>Dyella solisilvae sp. nov., isolated from the pine and broad-leaved mixed forest soil.</title>
        <authorList>
            <person name="Gao Z."/>
            <person name="Qiu L."/>
        </authorList>
    </citation>
    <scope>NUCLEOTIDE SEQUENCE [LARGE SCALE GENOMIC DNA]</scope>
    <source>
        <strain evidence="5 6">DHG54</strain>
    </source>
</reference>
<evidence type="ECO:0000259" key="4">
    <source>
        <dbReference type="Pfam" id="PF03976"/>
    </source>
</evidence>
<dbReference type="InterPro" id="IPR022300">
    <property type="entry name" value="PPK2-rel_1"/>
</dbReference>
<dbReference type="EMBL" id="QQSY01000006">
    <property type="protein sequence ID" value="RDI97155.1"/>
    <property type="molecule type" value="Genomic_DNA"/>
</dbReference>
<dbReference type="InterPro" id="IPR016898">
    <property type="entry name" value="Polyphosphate_phosphotransfera"/>
</dbReference>
<comment type="caution">
    <text evidence="5">The sequence shown here is derived from an EMBL/GenBank/DDBJ whole genome shotgun (WGS) entry which is preliminary data.</text>
</comment>
<dbReference type="OrthoDB" id="9775224at2"/>
<evidence type="ECO:0000256" key="1">
    <source>
        <dbReference type="ARBA" id="ARBA00009924"/>
    </source>
</evidence>
<gene>
    <name evidence="5" type="ORF">DVT68_17440</name>
</gene>
<dbReference type="InterPro" id="IPR022488">
    <property type="entry name" value="PPK2-related"/>
</dbReference>
<dbReference type="InterPro" id="IPR027417">
    <property type="entry name" value="P-loop_NTPase"/>
</dbReference>
<feature type="domain" description="Polyphosphate kinase-2-related" evidence="4">
    <location>
        <begin position="46"/>
        <end position="273"/>
    </location>
</feature>
<evidence type="ECO:0000256" key="3">
    <source>
        <dbReference type="ARBA" id="ARBA00022777"/>
    </source>
</evidence>
<proteinExistence type="inferred from homology"/>
<dbReference type="PANTHER" id="PTHR34383:SF3">
    <property type="entry name" value="POLYPHOSPHATE:AMP PHOSPHOTRANSFERASE"/>
    <property type="match status" value="1"/>
</dbReference>
<dbReference type="GO" id="GO:0008976">
    <property type="term" value="F:polyphosphate kinase activity"/>
    <property type="evidence" value="ECO:0007669"/>
    <property type="project" value="InterPro"/>
</dbReference>
<dbReference type="NCBIfam" id="TIGR03709">
    <property type="entry name" value="PPK2_rel_1"/>
    <property type="match status" value="1"/>
</dbReference>
<sequence>MPRKEILDALSRYTDPFRVTDGKGFRLKDFDPGDTLGLKMDKEEAVELLQRGSEWLAMEQDILYAQDSWSLLLVFQAMDAAGKDGTIKHVMSRVNPQGCDVFSFKQPSSEELAHDFLWRYSRKVPRRGHIGIFNRSYYEEVLVVRVHQALLSAQKIPPTLIGKKVWDERLDDIDRFEEYLSRQGVIILKFYLNLSYKEQKKRFMDRLDKPNKNWKFSASDVRERRYWNDYMQAYEAAIRGTATPAAPWFVVPADNKWFTRLVVAAAIVETLEKLDLAYPKVTSEQKKDLAAAREELKAES</sequence>
<dbReference type="PIRSF" id="PIRSF028756">
    <property type="entry name" value="PPK2_prd"/>
    <property type="match status" value="1"/>
</dbReference>
<comment type="similarity">
    <text evidence="1">Belongs to the polyphosphate kinase 2 (PPK2) family. Class I subfamily.</text>
</comment>
<dbReference type="PANTHER" id="PTHR34383">
    <property type="entry name" value="POLYPHOSPHATE:AMP PHOSPHOTRANSFERASE-RELATED"/>
    <property type="match status" value="1"/>
</dbReference>
<organism evidence="5 6">
    <name type="scientific">Dyella solisilvae</name>
    <dbReference type="NCBI Taxonomy" id="1920168"/>
    <lineage>
        <taxon>Bacteria</taxon>
        <taxon>Pseudomonadati</taxon>
        <taxon>Pseudomonadota</taxon>
        <taxon>Gammaproteobacteria</taxon>
        <taxon>Lysobacterales</taxon>
        <taxon>Rhodanobacteraceae</taxon>
        <taxon>Dyella</taxon>
    </lineage>
</organism>
<dbReference type="AlphaFoldDB" id="A0A370K3B0"/>
<evidence type="ECO:0000313" key="5">
    <source>
        <dbReference type="EMBL" id="RDI97155.1"/>
    </source>
</evidence>
<dbReference type="GO" id="GO:0006797">
    <property type="term" value="P:polyphosphate metabolic process"/>
    <property type="evidence" value="ECO:0007669"/>
    <property type="project" value="InterPro"/>
</dbReference>
<evidence type="ECO:0000256" key="2">
    <source>
        <dbReference type="ARBA" id="ARBA00022679"/>
    </source>
</evidence>
<dbReference type="Pfam" id="PF03976">
    <property type="entry name" value="PPK2"/>
    <property type="match status" value="1"/>
</dbReference>
<keyword evidence="3 5" id="KW-0418">Kinase</keyword>
<evidence type="ECO:0000313" key="6">
    <source>
        <dbReference type="Proteomes" id="UP000254711"/>
    </source>
</evidence>
<keyword evidence="6" id="KW-1185">Reference proteome</keyword>
<dbReference type="Proteomes" id="UP000254711">
    <property type="component" value="Unassembled WGS sequence"/>
</dbReference>
<name>A0A370K3B0_9GAMM</name>
<accession>A0A370K3B0</accession>
<dbReference type="SUPFAM" id="SSF52540">
    <property type="entry name" value="P-loop containing nucleoside triphosphate hydrolases"/>
    <property type="match status" value="1"/>
</dbReference>